<keyword evidence="8" id="KW-1185">Reference proteome</keyword>
<dbReference type="InterPro" id="IPR009644">
    <property type="entry name" value="FKTN/MNN4/W02B3.4-1"/>
</dbReference>
<keyword evidence="4" id="KW-0472">Membrane</keyword>
<evidence type="ECO:0000313" key="7">
    <source>
        <dbReference type="EMBL" id="KAK0400923.1"/>
    </source>
</evidence>
<accession>A0AA39LKV3</accession>
<dbReference type="PANTHER" id="PTHR15407">
    <property type="entry name" value="FUKUTIN-RELATED"/>
    <property type="match status" value="1"/>
</dbReference>
<evidence type="ECO:0000256" key="2">
    <source>
        <dbReference type="ARBA" id="ARBA00022692"/>
    </source>
</evidence>
<dbReference type="EMBL" id="JAUCMV010000004">
    <property type="protein sequence ID" value="KAK0400923.1"/>
    <property type="molecule type" value="Genomic_DNA"/>
</dbReference>
<feature type="compositionally biased region" description="Low complexity" evidence="5">
    <location>
        <begin position="46"/>
        <end position="55"/>
    </location>
</feature>
<keyword evidence="2" id="KW-0812">Transmembrane</keyword>
<reference evidence="7" key="1">
    <citation type="submission" date="2023-06" db="EMBL/GenBank/DDBJ databases">
        <title>Genomic analysis of the entomopathogenic nematode Steinernema hermaphroditum.</title>
        <authorList>
            <person name="Schwarz E.M."/>
            <person name="Heppert J.K."/>
            <person name="Baniya A."/>
            <person name="Schwartz H.T."/>
            <person name="Tan C.-H."/>
            <person name="Antoshechkin I."/>
            <person name="Sternberg P.W."/>
            <person name="Goodrich-Blair H."/>
            <person name="Dillman A.R."/>
        </authorList>
    </citation>
    <scope>NUCLEOTIDE SEQUENCE</scope>
    <source>
        <strain evidence="7">PS9179</strain>
        <tissue evidence="7">Whole animal</tissue>
    </source>
</reference>
<feature type="compositionally biased region" description="Polar residues" evidence="5">
    <location>
        <begin position="35"/>
        <end position="45"/>
    </location>
</feature>
<dbReference type="InterPro" id="IPR057641">
    <property type="entry name" value="W02B3_4_N"/>
</dbReference>
<feature type="domain" description="W02B3.4-like N-terminal" evidence="6">
    <location>
        <begin position="73"/>
        <end position="172"/>
    </location>
</feature>
<dbReference type="AlphaFoldDB" id="A0AA39LKV3"/>
<evidence type="ECO:0000256" key="4">
    <source>
        <dbReference type="ARBA" id="ARBA00023136"/>
    </source>
</evidence>
<evidence type="ECO:0000256" key="5">
    <source>
        <dbReference type="SAM" id="MobiDB-lite"/>
    </source>
</evidence>
<evidence type="ECO:0000259" key="6">
    <source>
        <dbReference type="Pfam" id="PF24413"/>
    </source>
</evidence>
<proteinExistence type="predicted"/>
<keyword evidence="3" id="KW-1133">Transmembrane helix</keyword>
<evidence type="ECO:0000313" key="8">
    <source>
        <dbReference type="Proteomes" id="UP001175271"/>
    </source>
</evidence>
<name>A0AA39LKV3_9BILA</name>
<organism evidence="7 8">
    <name type="scientific">Steinernema hermaphroditum</name>
    <dbReference type="NCBI Taxonomy" id="289476"/>
    <lineage>
        <taxon>Eukaryota</taxon>
        <taxon>Metazoa</taxon>
        <taxon>Ecdysozoa</taxon>
        <taxon>Nematoda</taxon>
        <taxon>Chromadorea</taxon>
        <taxon>Rhabditida</taxon>
        <taxon>Tylenchina</taxon>
        <taxon>Panagrolaimomorpha</taxon>
        <taxon>Strongyloidoidea</taxon>
        <taxon>Steinernematidae</taxon>
        <taxon>Steinernema</taxon>
    </lineage>
</organism>
<dbReference type="GO" id="GO:0016020">
    <property type="term" value="C:membrane"/>
    <property type="evidence" value="ECO:0007669"/>
    <property type="project" value="UniProtKB-SubCell"/>
</dbReference>
<dbReference type="Pfam" id="PF24413">
    <property type="entry name" value="W02B3_4_N"/>
    <property type="match status" value="1"/>
</dbReference>
<gene>
    <name evidence="7" type="ORF">QR680_015520</name>
</gene>
<evidence type="ECO:0000256" key="1">
    <source>
        <dbReference type="ARBA" id="ARBA00004167"/>
    </source>
</evidence>
<feature type="region of interest" description="Disordered" evidence="5">
    <location>
        <begin position="35"/>
        <end position="65"/>
    </location>
</feature>
<comment type="subcellular location">
    <subcellularLocation>
        <location evidence="1">Membrane</location>
        <topology evidence="1">Single-pass membrane protein</topology>
    </subcellularLocation>
</comment>
<comment type="caution">
    <text evidence="7">The sequence shown here is derived from an EMBL/GenBank/DDBJ whole genome shotgun (WGS) entry which is preliminary data.</text>
</comment>
<sequence length="383" mass="44015">MLCIFVAYSATTIPYSDQKLFRSIKLDHSKRATTKNIVSTTSEPNPSTSVELPTESTPPPTTTEPADVFNNSRLILIDKEALTCLPCNLPNRPLEFITLEGHIPKSNNIHSSDPSIIYKVHDDSSKDYYMIDVKGEKRAIRKFKTVETSHGYSAPENVELFLWEWKRSRFIECRNINMNRTEEDSRRHISLGAIDEVAELRDVAIAHRVTLLLDSGTKLGWYRECSLIPHTNDLDLAIMHDEHSSQLLHELDISKKYHLYITYGEPSECFVFKLMQTAKLDISYMYHNDSLSWTCSSSGSERMRFAITKTTQDNVCVGDLHGKLMFVPCEVLKHIEMGYGEEWMKDHPSTEYSWQSSGHNIFGREENNDTWTVREQSEDYDLG</sequence>
<protein>
    <recommendedName>
        <fullName evidence="6">W02B3.4-like N-terminal domain-containing protein</fullName>
    </recommendedName>
</protein>
<dbReference type="Proteomes" id="UP001175271">
    <property type="component" value="Unassembled WGS sequence"/>
</dbReference>
<evidence type="ECO:0000256" key="3">
    <source>
        <dbReference type="ARBA" id="ARBA00022989"/>
    </source>
</evidence>
<dbReference type="PANTHER" id="PTHR15407:SF28">
    <property type="entry name" value="RIBITOL-5-PHOSPHATE TRANSFERASE FKTN"/>
    <property type="match status" value="1"/>
</dbReference>